<dbReference type="Pfam" id="PF10169">
    <property type="entry name" value="LLPH"/>
    <property type="match status" value="1"/>
</dbReference>
<dbReference type="InParanoid" id="A0A6L2Q5P3"/>
<gene>
    <name evidence="3" type="ORF">Cfor_09067</name>
</gene>
<keyword evidence="4" id="KW-1185">Reference proteome</keyword>
<comment type="caution">
    <text evidence="3">The sequence shown here is derived from an EMBL/GenBank/DDBJ whole genome shotgun (WGS) entry which is preliminary data.</text>
</comment>
<feature type="compositionally biased region" description="Basic residues" evidence="2">
    <location>
        <begin position="247"/>
        <end position="268"/>
    </location>
</feature>
<sequence>MAEHMASVMEFGFQLAFCVDGCLYAYSIPTCTKFDLSRNVIMANLRHSTTSSDSELYDQVVVRGDQVNIILKSHELQKFNIDQDNRKLTPDFGYVQICGSQNKYERKLELVEVRKAAIRLKIHCQVNNMAKSLRSKWKRKMRAIKRERYAKKELARLKKVLGIEENGDAEMKNIENIARVVDAKSIQANTEDVSKENIIQEETEGAGKELMDIDPLKQKYNKKTLRDEHGNYPVWMSRREVKNRAMGNRKNKQKLKRKRLRDKRKNKR</sequence>
<dbReference type="Proteomes" id="UP000502823">
    <property type="component" value="Unassembled WGS sequence"/>
</dbReference>
<feature type="region of interest" description="Disordered" evidence="2">
    <location>
        <begin position="225"/>
        <end position="268"/>
    </location>
</feature>
<dbReference type="GO" id="GO:0097484">
    <property type="term" value="P:dendrite extension"/>
    <property type="evidence" value="ECO:0007669"/>
    <property type="project" value="TreeGrafter"/>
</dbReference>
<reference evidence="4" key="1">
    <citation type="submission" date="2020-01" db="EMBL/GenBank/DDBJ databases">
        <title>Draft genome sequence of the Termite Coptotermes fromosanus.</title>
        <authorList>
            <person name="Itakura S."/>
            <person name="Yosikawa Y."/>
            <person name="Umezawa K."/>
        </authorList>
    </citation>
    <scope>NUCLEOTIDE SEQUENCE [LARGE SCALE GENOMIC DNA]</scope>
</reference>
<accession>A0A6L2Q5P3</accession>
<dbReference type="PANTHER" id="PTHR34253:SF1">
    <property type="entry name" value="PROTEIN LLP HOMOLOG"/>
    <property type="match status" value="1"/>
</dbReference>
<dbReference type="OrthoDB" id="6257894at2759"/>
<comment type="similarity">
    <text evidence="1">Belongs to the learning-associated protein family.</text>
</comment>
<name>A0A6L2Q5P3_COPFO</name>
<evidence type="ECO:0000256" key="2">
    <source>
        <dbReference type="SAM" id="MobiDB-lite"/>
    </source>
</evidence>
<evidence type="ECO:0000256" key="1">
    <source>
        <dbReference type="ARBA" id="ARBA00034118"/>
    </source>
</evidence>
<dbReference type="AlphaFoldDB" id="A0A6L2Q5P3"/>
<dbReference type="GO" id="GO:0005730">
    <property type="term" value="C:nucleolus"/>
    <property type="evidence" value="ECO:0007669"/>
    <property type="project" value="TreeGrafter"/>
</dbReference>
<dbReference type="GO" id="GO:0003723">
    <property type="term" value="F:RNA binding"/>
    <property type="evidence" value="ECO:0007669"/>
    <property type="project" value="TreeGrafter"/>
</dbReference>
<dbReference type="GO" id="GO:0001099">
    <property type="term" value="F:basal RNA polymerase II transcription machinery binding"/>
    <property type="evidence" value="ECO:0007669"/>
    <property type="project" value="TreeGrafter"/>
</dbReference>
<evidence type="ECO:0000313" key="3">
    <source>
        <dbReference type="EMBL" id="GFG38842.1"/>
    </source>
</evidence>
<proteinExistence type="inferred from homology"/>
<organism evidence="3 4">
    <name type="scientific">Coptotermes formosanus</name>
    <name type="common">Formosan subterranean termite</name>
    <dbReference type="NCBI Taxonomy" id="36987"/>
    <lineage>
        <taxon>Eukaryota</taxon>
        <taxon>Metazoa</taxon>
        <taxon>Ecdysozoa</taxon>
        <taxon>Arthropoda</taxon>
        <taxon>Hexapoda</taxon>
        <taxon>Insecta</taxon>
        <taxon>Pterygota</taxon>
        <taxon>Neoptera</taxon>
        <taxon>Polyneoptera</taxon>
        <taxon>Dictyoptera</taxon>
        <taxon>Blattodea</taxon>
        <taxon>Blattoidea</taxon>
        <taxon>Termitoidae</taxon>
        <taxon>Rhinotermitidae</taxon>
        <taxon>Coptotermes</taxon>
    </lineage>
</organism>
<protein>
    <submittedName>
        <fullName evidence="3">Uncharacterized protein</fullName>
    </submittedName>
</protein>
<evidence type="ECO:0000313" key="4">
    <source>
        <dbReference type="Proteomes" id="UP000502823"/>
    </source>
</evidence>
<dbReference type="InterPro" id="IPR018784">
    <property type="entry name" value="LLPH-like"/>
</dbReference>
<dbReference type="EMBL" id="BLKM01000827">
    <property type="protein sequence ID" value="GFG38842.1"/>
    <property type="molecule type" value="Genomic_DNA"/>
</dbReference>
<dbReference type="PANTHER" id="PTHR34253">
    <property type="entry name" value="PROTEIN LLP HOMOLOG"/>
    <property type="match status" value="1"/>
</dbReference>